<dbReference type="PANTHER" id="PTHR42085:SF1">
    <property type="entry name" value="F-BOX DOMAIN-CONTAINING PROTEIN"/>
    <property type="match status" value="1"/>
</dbReference>
<gene>
    <name evidence="1" type="ORF">B0A50_05634</name>
</gene>
<evidence type="ECO:0000313" key="2">
    <source>
        <dbReference type="Proteomes" id="UP000308549"/>
    </source>
</evidence>
<name>A0A4V5N414_9PEZI</name>
<evidence type="ECO:0000313" key="1">
    <source>
        <dbReference type="EMBL" id="TKA25879.1"/>
    </source>
</evidence>
<dbReference type="AlphaFoldDB" id="A0A4V5N414"/>
<proteinExistence type="predicted"/>
<protein>
    <submittedName>
        <fullName evidence="1">Uncharacterized protein</fullName>
    </submittedName>
</protein>
<dbReference type="EMBL" id="NAJL01000032">
    <property type="protein sequence ID" value="TKA25879.1"/>
    <property type="molecule type" value="Genomic_DNA"/>
</dbReference>
<dbReference type="Proteomes" id="UP000308549">
    <property type="component" value="Unassembled WGS sequence"/>
</dbReference>
<keyword evidence="2" id="KW-1185">Reference proteome</keyword>
<dbReference type="PANTHER" id="PTHR42085">
    <property type="entry name" value="F-BOX DOMAIN-CONTAINING PROTEIN"/>
    <property type="match status" value="1"/>
</dbReference>
<reference evidence="1 2" key="1">
    <citation type="submission" date="2017-03" db="EMBL/GenBank/DDBJ databases">
        <title>Genomes of endolithic fungi from Antarctica.</title>
        <authorList>
            <person name="Coleine C."/>
            <person name="Masonjones S."/>
            <person name="Stajich J.E."/>
        </authorList>
    </citation>
    <scope>NUCLEOTIDE SEQUENCE [LARGE SCALE GENOMIC DNA]</scope>
    <source>
        <strain evidence="1 2">CCFEE 6315</strain>
    </source>
</reference>
<sequence>MAGSMACASPSAPNTAVAGPPVSPPFVLRQITQTVTTAAAEDKSARFPRFLDLPPELRNRIYHFALAPDPSTALVRPAPPALSATSRQVRQETLPIFYGDNCFVLQFTAARYLQVFELPESLSAEALRCQATARWLAGVERMGVGKFLTRVMFVAGRRCADEMFGCTEVVAKRGGAGFEVEDRGLWERMDGVAGLVRVGERKAVLDEWVVPHDLVDVLGEVVREGKGLTVSVVRKLVACFLEGAKCVVKR</sequence>
<dbReference type="InterPro" id="IPR038883">
    <property type="entry name" value="AN11006-like"/>
</dbReference>
<organism evidence="1 2">
    <name type="scientific">Salinomyces thailandicus</name>
    <dbReference type="NCBI Taxonomy" id="706561"/>
    <lineage>
        <taxon>Eukaryota</taxon>
        <taxon>Fungi</taxon>
        <taxon>Dikarya</taxon>
        <taxon>Ascomycota</taxon>
        <taxon>Pezizomycotina</taxon>
        <taxon>Dothideomycetes</taxon>
        <taxon>Dothideomycetidae</taxon>
        <taxon>Mycosphaerellales</taxon>
        <taxon>Teratosphaeriaceae</taxon>
        <taxon>Salinomyces</taxon>
    </lineage>
</organism>
<comment type="caution">
    <text evidence="1">The sequence shown here is derived from an EMBL/GenBank/DDBJ whole genome shotgun (WGS) entry which is preliminary data.</text>
</comment>
<accession>A0A4V5N414</accession>
<dbReference type="OrthoDB" id="62952at2759"/>